<dbReference type="InterPro" id="IPR041147">
    <property type="entry name" value="GH38_C"/>
</dbReference>
<dbReference type="InterPro" id="IPR027291">
    <property type="entry name" value="Glyco_hydro_38_N_sf"/>
</dbReference>
<dbReference type="PANTHER" id="PTHR46017:SF2">
    <property type="entry name" value="MANNOSYLGLYCERATE HYDROLASE"/>
    <property type="match status" value="1"/>
</dbReference>
<feature type="domain" description="Glycoside hydrolase family 38 central" evidence="5">
    <location>
        <begin position="305"/>
        <end position="378"/>
    </location>
</feature>
<evidence type="ECO:0000256" key="2">
    <source>
        <dbReference type="ARBA" id="ARBA00022723"/>
    </source>
</evidence>
<evidence type="ECO:0000313" key="7">
    <source>
        <dbReference type="Proteomes" id="UP000309676"/>
    </source>
</evidence>
<dbReference type="Pfam" id="PF07748">
    <property type="entry name" value="Glyco_hydro_38C"/>
    <property type="match status" value="1"/>
</dbReference>
<dbReference type="Pfam" id="PF09261">
    <property type="entry name" value="Alpha-mann_mid"/>
    <property type="match status" value="1"/>
</dbReference>
<keyword evidence="7" id="KW-1185">Reference proteome</keyword>
<dbReference type="InterPro" id="IPR011013">
    <property type="entry name" value="Gal_mutarotase_sf_dom"/>
</dbReference>
<dbReference type="GO" id="GO:0004559">
    <property type="term" value="F:alpha-mannosidase activity"/>
    <property type="evidence" value="ECO:0007669"/>
    <property type="project" value="InterPro"/>
</dbReference>
<dbReference type="Pfam" id="PF01074">
    <property type="entry name" value="Glyco_hydro_38N"/>
    <property type="match status" value="1"/>
</dbReference>
<dbReference type="InterPro" id="IPR000602">
    <property type="entry name" value="Glyco_hydro_38_N"/>
</dbReference>
<dbReference type="Gene3D" id="2.60.40.1180">
    <property type="entry name" value="Golgi alpha-mannosidase II"/>
    <property type="match status" value="1"/>
</dbReference>
<dbReference type="Gene3D" id="1.20.1270.50">
    <property type="entry name" value="Glycoside hydrolase family 38, central domain"/>
    <property type="match status" value="1"/>
</dbReference>
<name>A0A5R9GBS2_9BACL</name>
<accession>A0A5R9GBS2</accession>
<dbReference type="GO" id="GO:0009313">
    <property type="term" value="P:oligosaccharide catabolic process"/>
    <property type="evidence" value="ECO:0007669"/>
    <property type="project" value="TreeGrafter"/>
</dbReference>
<proteinExistence type="inferred from homology"/>
<gene>
    <name evidence="6" type="ORF">FE782_00725</name>
</gene>
<dbReference type="Gene3D" id="3.20.110.10">
    <property type="entry name" value="Glycoside hydrolase 38, N terminal domain"/>
    <property type="match status" value="1"/>
</dbReference>
<protein>
    <recommendedName>
        <fullName evidence="5">Glycoside hydrolase family 38 central domain-containing protein</fullName>
    </recommendedName>
</protein>
<dbReference type="PANTHER" id="PTHR46017">
    <property type="entry name" value="ALPHA-MANNOSIDASE 2C1"/>
    <property type="match status" value="1"/>
</dbReference>
<dbReference type="OrthoDB" id="9764050at2"/>
<dbReference type="RefSeq" id="WP_138191498.1">
    <property type="nucleotide sequence ID" value="NZ_VCIW01000001.1"/>
</dbReference>
<dbReference type="GO" id="GO:0030246">
    <property type="term" value="F:carbohydrate binding"/>
    <property type="evidence" value="ECO:0007669"/>
    <property type="project" value="InterPro"/>
</dbReference>
<dbReference type="Pfam" id="PF17677">
    <property type="entry name" value="Glyco_hydro38C2"/>
    <property type="match status" value="1"/>
</dbReference>
<comment type="caution">
    <text evidence="6">The sequence shown here is derived from an EMBL/GenBank/DDBJ whole genome shotgun (WGS) entry which is preliminary data.</text>
</comment>
<dbReference type="SUPFAM" id="SSF74650">
    <property type="entry name" value="Galactose mutarotase-like"/>
    <property type="match status" value="1"/>
</dbReference>
<dbReference type="InterPro" id="IPR013780">
    <property type="entry name" value="Glyco_hydro_b"/>
</dbReference>
<dbReference type="SMART" id="SM00872">
    <property type="entry name" value="Alpha-mann_mid"/>
    <property type="match status" value="1"/>
</dbReference>
<dbReference type="SUPFAM" id="SSF88713">
    <property type="entry name" value="Glycoside hydrolase/deacetylase"/>
    <property type="match status" value="1"/>
</dbReference>
<dbReference type="GO" id="GO:0006013">
    <property type="term" value="P:mannose metabolic process"/>
    <property type="evidence" value="ECO:0007669"/>
    <property type="project" value="InterPro"/>
</dbReference>
<keyword evidence="2" id="KW-0479">Metal-binding</keyword>
<sequence length="918" mass="105032">MTKATGEIKKVYVVSHTHWDREWYQDFQGYRVRLVYLIDELLEVMESDPGYRYFMMDGQTIVIDDYLEIRPENRDRLLKLIREGRIRVGPWYVMPDEFLVSGESLIRNLSTGFRRARSWGIEPMKSGYVTDIFGHNSQLPQLLQGFGIDNAVLFRGFRGDADASEMIWEGADGSRVLGLKLDEDRSYGDFYFFLRWPFAERGFAYDAKELIERAQTMLKYKSVRATTDLALGLDGVDHIEVEPRLPWMLQTLNEAEQLGGVEFIHTHLEHYLEDMRKRVRDVAVLRGEQRSPGYSGVNNWLMNNVLSSRIHLKQRNYDCESTLERWAEPWGVFAALEGRPYPKAFFDRAWEHLLQNHPHDSICGCSIDQVHRDMIYRFDQSKLIAERMIEEQLRYVSNHLSASGAPGERVLTLFNASASETNGVVETEFALPTGVAGVATGLMGTLFRIFDADRREIPYQLLELMRNSVQKRRPYRDIPHADAVDRYRIALPARIPAYGYASYTVELVQHEGPGPGEYDAPRMRKPVRYPGTMQVNANAWENERIRLEVYSNGSIRIHDRETGRDFGPLLLFEDEADIGEGWNHVSPVTNGVFRTTGNAADISTVFDGPYMTRIEIRLTWRLPKSIEAGGTRRHNEFVELPIVTRIDLKKDDPALVCRTTIDNRARDHRLKVLFATGLRTDAYYTSTPFDFVRRSVKRLDYSDYMEKARDEVPHNGIVALADDRSGLAVYSKGLYEVAVRSDTERTVALTLFRSTGQEVLSDGSDGGQLLRELTFDYVIRPFAMDESFPGRSFQEHHAFVCGIRSVDRPMDRACFETPHRRKNADLPLAKSFLSSSNPNVLVSAVKAAEDRPGQYVVRVWNAADRSEEGTLSFDKPLRSAMLVDLDERPLSDAAFAERSVPISLKSKQIATITVQFDI</sequence>
<evidence type="ECO:0000256" key="1">
    <source>
        <dbReference type="ARBA" id="ARBA00009792"/>
    </source>
</evidence>
<dbReference type="InterPro" id="IPR015341">
    <property type="entry name" value="Glyco_hydro_38_cen"/>
</dbReference>
<evidence type="ECO:0000256" key="3">
    <source>
        <dbReference type="ARBA" id="ARBA00022801"/>
    </source>
</evidence>
<dbReference type="GO" id="GO:0046872">
    <property type="term" value="F:metal ion binding"/>
    <property type="evidence" value="ECO:0007669"/>
    <property type="project" value="UniProtKB-KW"/>
</dbReference>
<dbReference type="Proteomes" id="UP000309676">
    <property type="component" value="Unassembled WGS sequence"/>
</dbReference>
<dbReference type="SUPFAM" id="SSF88688">
    <property type="entry name" value="Families 57/38 glycoside transferase middle domain"/>
    <property type="match status" value="1"/>
</dbReference>
<dbReference type="InterPro" id="IPR011330">
    <property type="entry name" value="Glyco_hydro/deAcase_b/a-brl"/>
</dbReference>
<reference evidence="6 7" key="1">
    <citation type="submission" date="2019-05" db="EMBL/GenBank/DDBJ databases">
        <authorList>
            <person name="Narsing Rao M.P."/>
            <person name="Li W.J."/>
        </authorList>
    </citation>
    <scope>NUCLEOTIDE SEQUENCE [LARGE SCALE GENOMIC DNA]</scope>
    <source>
        <strain evidence="6 7">SYSU_K30003</strain>
    </source>
</reference>
<dbReference type="EMBL" id="VCIW01000001">
    <property type="protein sequence ID" value="TLS53912.1"/>
    <property type="molecule type" value="Genomic_DNA"/>
</dbReference>
<keyword evidence="4" id="KW-0326">Glycosidase</keyword>
<organism evidence="6 7">
    <name type="scientific">Paenibacillus antri</name>
    <dbReference type="NCBI Taxonomy" id="2582848"/>
    <lineage>
        <taxon>Bacteria</taxon>
        <taxon>Bacillati</taxon>
        <taxon>Bacillota</taxon>
        <taxon>Bacilli</taxon>
        <taxon>Bacillales</taxon>
        <taxon>Paenibacillaceae</taxon>
        <taxon>Paenibacillus</taxon>
    </lineage>
</organism>
<dbReference type="Gene3D" id="2.70.98.30">
    <property type="entry name" value="Golgi alpha-mannosidase II, domain 4"/>
    <property type="match status" value="1"/>
</dbReference>
<evidence type="ECO:0000256" key="4">
    <source>
        <dbReference type="ARBA" id="ARBA00023295"/>
    </source>
</evidence>
<keyword evidence="3" id="KW-0378">Hydrolase</keyword>
<dbReference type="InterPro" id="IPR037094">
    <property type="entry name" value="Glyco_hydro_38_cen_sf"/>
</dbReference>
<evidence type="ECO:0000259" key="5">
    <source>
        <dbReference type="SMART" id="SM00872"/>
    </source>
</evidence>
<comment type="similarity">
    <text evidence="1">Belongs to the glycosyl hydrolase 38 family.</text>
</comment>
<dbReference type="AlphaFoldDB" id="A0A5R9GBS2"/>
<dbReference type="InterPro" id="IPR028995">
    <property type="entry name" value="Glyco_hydro_57/38_cen_sf"/>
</dbReference>
<evidence type="ECO:0000313" key="6">
    <source>
        <dbReference type="EMBL" id="TLS53912.1"/>
    </source>
</evidence>
<dbReference type="InterPro" id="IPR011682">
    <property type="entry name" value="Glyco_hydro_38_C"/>
</dbReference>